<evidence type="ECO:0000256" key="3">
    <source>
        <dbReference type="ARBA" id="ARBA00023125"/>
    </source>
</evidence>
<protein>
    <submittedName>
        <fullName evidence="6">LysR family transcriptional regulator</fullName>
    </submittedName>
</protein>
<dbReference type="Proteomes" id="UP000290365">
    <property type="component" value="Chromosome"/>
</dbReference>
<dbReference type="AlphaFoldDB" id="A0A4P6JWW5"/>
<dbReference type="InterPro" id="IPR050950">
    <property type="entry name" value="HTH-type_LysR_regulators"/>
</dbReference>
<organism evidence="6 7">
    <name type="scientific">Ktedonosporobacter rubrisoli</name>
    <dbReference type="NCBI Taxonomy" id="2509675"/>
    <lineage>
        <taxon>Bacteria</taxon>
        <taxon>Bacillati</taxon>
        <taxon>Chloroflexota</taxon>
        <taxon>Ktedonobacteria</taxon>
        <taxon>Ktedonobacterales</taxon>
        <taxon>Ktedonosporobacteraceae</taxon>
        <taxon>Ktedonosporobacter</taxon>
    </lineage>
</organism>
<sequence length="303" mass="33203">MTFAQLQAFVAVIESGSFTTASEVLGITQSAVSHALASLETELGVTLVQRDRAGLALTDVGQRVILQAREMLARAENIRQEAAAARGLETGKLRLGSLPSISARFLPGALRMFRQRYPKVDIVLLEGTDQEVRAWIDARMVDVGVVTLPTEGVDVTPIAHDEFLVIVPEAHPLAKHSLLRIEALAREPFLLCTGGCGPLIQALFDKANMRFQVQLEVREIAAVLAMVQEGMGITMIPEMALPSQFPTGIRALHLRPAAWRHLALAVPSRQTTSPATQMFLQQAQQWGLSQGFLREDDELEKLR</sequence>
<accession>A0A4P6JWW5</accession>
<name>A0A4P6JWW5_KTERU</name>
<gene>
    <name evidence="6" type="ORF">EPA93_27460</name>
</gene>
<evidence type="ECO:0000259" key="5">
    <source>
        <dbReference type="PROSITE" id="PS50931"/>
    </source>
</evidence>
<dbReference type="SUPFAM" id="SSF53850">
    <property type="entry name" value="Periplasmic binding protein-like II"/>
    <property type="match status" value="1"/>
</dbReference>
<dbReference type="Gene3D" id="3.40.190.290">
    <property type="match status" value="1"/>
</dbReference>
<dbReference type="EMBL" id="CP035758">
    <property type="protein sequence ID" value="QBD79516.1"/>
    <property type="molecule type" value="Genomic_DNA"/>
</dbReference>
<evidence type="ECO:0000313" key="7">
    <source>
        <dbReference type="Proteomes" id="UP000290365"/>
    </source>
</evidence>
<evidence type="ECO:0000256" key="4">
    <source>
        <dbReference type="ARBA" id="ARBA00023163"/>
    </source>
</evidence>
<dbReference type="InterPro" id="IPR005119">
    <property type="entry name" value="LysR_subst-bd"/>
</dbReference>
<dbReference type="RefSeq" id="WP_129890568.1">
    <property type="nucleotide sequence ID" value="NZ_CP035758.1"/>
</dbReference>
<evidence type="ECO:0000256" key="1">
    <source>
        <dbReference type="ARBA" id="ARBA00009437"/>
    </source>
</evidence>
<keyword evidence="7" id="KW-1185">Reference proteome</keyword>
<dbReference type="Pfam" id="PF03466">
    <property type="entry name" value="LysR_substrate"/>
    <property type="match status" value="1"/>
</dbReference>
<keyword evidence="4" id="KW-0804">Transcription</keyword>
<keyword evidence="3" id="KW-0238">DNA-binding</keyword>
<evidence type="ECO:0000256" key="2">
    <source>
        <dbReference type="ARBA" id="ARBA00023015"/>
    </source>
</evidence>
<dbReference type="Pfam" id="PF00126">
    <property type="entry name" value="HTH_1"/>
    <property type="match status" value="1"/>
</dbReference>
<dbReference type="GO" id="GO:0003700">
    <property type="term" value="F:DNA-binding transcription factor activity"/>
    <property type="evidence" value="ECO:0007669"/>
    <property type="project" value="InterPro"/>
</dbReference>
<proteinExistence type="inferred from homology"/>
<dbReference type="InterPro" id="IPR036390">
    <property type="entry name" value="WH_DNA-bd_sf"/>
</dbReference>
<dbReference type="GO" id="GO:0003677">
    <property type="term" value="F:DNA binding"/>
    <property type="evidence" value="ECO:0007669"/>
    <property type="project" value="UniProtKB-KW"/>
</dbReference>
<keyword evidence="2" id="KW-0805">Transcription regulation</keyword>
<dbReference type="KEGG" id="kbs:EPA93_27460"/>
<dbReference type="InterPro" id="IPR000847">
    <property type="entry name" value="LysR_HTH_N"/>
</dbReference>
<dbReference type="CDD" id="cd05466">
    <property type="entry name" value="PBP2_LTTR_substrate"/>
    <property type="match status" value="1"/>
</dbReference>
<dbReference type="InterPro" id="IPR036388">
    <property type="entry name" value="WH-like_DNA-bd_sf"/>
</dbReference>
<reference evidence="6 7" key="1">
    <citation type="submission" date="2019-01" db="EMBL/GenBank/DDBJ databases">
        <title>Ktedonosporobacter rubrisoli SCAWS-G2.</title>
        <authorList>
            <person name="Huang Y."/>
            <person name="Yan B."/>
        </authorList>
    </citation>
    <scope>NUCLEOTIDE SEQUENCE [LARGE SCALE GENOMIC DNA]</scope>
    <source>
        <strain evidence="6 7">SCAWS-G2</strain>
    </source>
</reference>
<dbReference type="PANTHER" id="PTHR30419">
    <property type="entry name" value="HTH-TYPE TRANSCRIPTIONAL REGULATOR YBHD"/>
    <property type="match status" value="1"/>
</dbReference>
<feature type="domain" description="HTH lysR-type" evidence="5">
    <location>
        <begin position="1"/>
        <end position="58"/>
    </location>
</feature>
<dbReference type="SUPFAM" id="SSF46785">
    <property type="entry name" value="Winged helix' DNA-binding domain"/>
    <property type="match status" value="1"/>
</dbReference>
<comment type="similarity">
    <text evidence="1">Belongs to the LysR transcriptional regulatory family.</text>
</comment>
<dbReference type="GO" id="GO:0005829">
    <property type="term" value="C:cytosol"/>
    <property type="evidence" value="ECO:0007669"/>
    <property type="project" value="TreeGrafter"/>
</dbReference>
<dbReference type="FunFam" id="1.10.10.10:FF:000001">
    <property type="entry name" value="LysR family transcriptional regulator"/>
    <property type="match status" value="1"/>
</dbReference>
<dbReference type="OrthoDB" id="9803735at2"/>
<dbReference type="PROSITE" id="PS50931">
    <property type="entry name" value="HTH_LYSR"/>
    <property type="match status" value="1"/>
</dbReference>
<dbReference type="PRINTS" id="PR00039">
    <property type="entry name" value="HTHLYSR"/>
</dbReference>
<evidence type="ECO:0000313" key="6">
    <source>
        <dbReference type="EMBL" id="QBD79516.1"/>
    </source>
</evidence>
<dbReference type="Gene3D" id="1.10.10.10">
    <property type="entry name" value="Winged helix-like DNA-binding domain superfamily/Winged helix DNA-binding domain"/>
    <property type="match status" value="1"/>
</dbReference>
<dbReference type="PANTHER" id="PTHR30419:SF24">
    <property type="entry name" value="HTH-TYPE TRANSCRIPTIONAL REGULATOR CZCR"/>
    <property type="match status" value="1"/>
</dbReference>